<protein>
    <submittedName>
        <fullName evidence="2">Uncharacterized protein</fullName>
    </submittedName>
</protein>
<proteinExistence type="predicted"/>
<reference evidence="2" key="1">
    <citation type="submission" date="2016-09" db="EMBL/GenBank/DDBJ databases">
        <authorList>
            <person name="Hebert L."/>
            <person name="Moumen B."/>
        </authorList>
    </citation>
    <scope>NUCLEOTIDE SEQUENCE [LARGE SCALE GENOMIC DNA]</scope>
    <source>
        <strain evidence="2">OVI</strain>
    </source>
</reference>
<dbReference type="RefSeq" id="XP_067081732.1">
    <property type="nucleotide sequence ID" value="XM_067225631.1"/>
</dbReference>
<dbReference type="Proteomes" id="UP000195570">
    <property type="component" value="Unassembled WGS sequence"/>
</dbReference>
<keyword evidence="1" id="KW-0472">Membrane</keyword>
<dbReference type="AlphaFoldDB" id="A0A1G4IF86"/>
<evidence type="ECO:0000313" key="2">
    <source>
        <dbReference type="EMBL" id="SCU70998.1"/>
    </source>
</evidence>
<dbReference type="VEuPathDB" id="TriTrypDB:TEOVI_000257800"/>
<evidence type="ECO:0000313" key="3">
    <source>
        <dbReference type="Proteomes" id="UP000195570"/>
    </source>
</evidence>
<feature type="transmembrane region" description="Helical" evidence="1">
    <location>
        <begin position="59"/>
        <end position="77"/>
    </location>
</feature>
<sequence length="164" mass="19150">MNVPKCDYELRNGTATCGRRRVFCLKNVLQCVTSRSFWHPRNLEQYASFDVIRRQATNSMFLTTLSWAAQFFLAVLVRQRPCFTYNTGDKVGWSYILFAFRDRCVVLHLVSNVHLNVLLPICSIFFGAYMCFYLFLILKKVIINVYVSLFLDSWDIFNNRLSAG</sequence>
<accession>A0A1G4IF86</accession>
<dbReference type="GeneID" id="92376518"/>
<dbReference type="EMBL" id="CZPT02001548">
    <property type="protein sequence ID" value="SCU70998.1"/>
    <property type="molecule type" value="Genomic_DNA"/>
</dbReference>
<organism evidence="2 3">
    <name type="scientific">Trypanosoma equiperdum</name>
    <dbReference type="NCBI Taxonomy" id="5694"/>
    <lineage>
        <taxon>Eukaryota</taxon>
        <taxon>Discoba</taxon>
        <taxon>Euglenozoa</taxon>
        <taxon>Kinetoplastea</taxon>
        <taxon>Metakinetoplastina</taxon>
        <taxon>Trypanosomatida</taxon>
        <taxon>Trypanosomatidae</taxon>
        <taxon>Trypanosoma</taxon>
    </lineage>
</organism>
<keyword evidence="1" id="KW-1133">Transmembrane helix</keyword>
<name>A0A1G4IF86_TRYEQ</name>
<feature type="transmembrane region" description="Helical" evidence="1">
    <location>
        <begin position="117"/>
        <end position="138"/>
    </location>
</feature>
<keyword evidence="1" id="KW-0812">Transmembrane</keyword>
<gene>
    <name evidence="2" type="ORF">TEOVI_000257800</name>
</gene>
<evidence type="ECO:0000256" key="1">
    <source>
        <dbReference type="SAM" id="Phobius"/>
    </source>
</evidence>
<comment type="caution">
    <text evidence="2">The sequence shown here is derived from an EMBL/GenBank/DDBJ whole genome shotgun (WGS) entry which is preliminary data.</text>
</comment>
<keyword evidence="3" id="KW-1185">Reference proteome</keyword>